<dbReference type="EMBL" id="BA000048">
    <property type="protein sequence ID" value="BAJ49904.1"/>
    <property type="molecule type" value="Genomic_DNA"/>
</dbReference>
<sequence length="145" mass="16453">MTEKFVLDENIIILAAKMENEKGEPDVTCLRLLLDIIQKCHTMVCSGNLLERYLRVISNLAGKHQSSVPKLLQMAIIIKAKVQLINYLPKLSNENQIPPDDVEIVRLANHANATLVTIDSRLKEAMKRLPYTIRVLTPNEAYDFV</sequence>
<protein>
    <recommendedName>
        <fullName evidence="3">PIN domain-containing protein</fullName>
    </recommendedName>
</protein>
<reference evidence="1 2" key="2">
    <citation type="journal article" date="2011" name="Nucleic Acids Res.">
        <title>Insights into the evolution of Archaea and eukaryotic protein modifier systems revealed by the genome of a novel archaeal group.</title>
        <authorList>
            <person name="Nunoura T."/>
            <person name="Takaki Y."/>
            <person name="Kakuta J."/>
            <person name="Nishi S."/>
            <person name="Sugahara J."/>
            <person name="Kazama H."/>
            <person name="Chee G."/>
            <person name="Hattori M."/>
            <person name="Kanai A."/>
            <person name="Atomi H."/>
            <person name="Takai K."/>
            <person name="Takami H."/>
        </authorList>
    </citation>
    <scope>NUCLEOTIDE SEQUENCE [LARGE SCALE GENOMIC DNA]</scope>
</reference>
<evidence type="ECO:0000313" key="1">
    <source>
        <dbReference type="EMBL" id="BAJ49904.1"/>
    </source>
</evidence>
<gene>
    <name evidence="1" type="ORF">CSUB_C0039</name>
</gene>
<dbReference type="KEGG" id="csu:CSUB_C0039"/>
<dbReference type="Proteomes" id="UP000008120">
    <property type="component" value="Chromosome"/>
</dbReference>
<name>E6P7J3_CALS0</name>
<proteinExistence type="predicted"/>
<organism evidence="1 2">
    <name type="scientific">Caldiarchaeum subterraneum</name>
    <dbReference type="NCBI Taxonomy" id="311458"/>
    <lineage>
        <taxon>Archaea</taxon>
        <taxon>Nitrososphaerota</taxon>
        <taxon>Candidatus Caldarchaeales</taxon>
        <taxon>Candidatus Caldarchaeaceae</taxon>
        <taxon>Candidatus Caldarchaeum</taxon>
    </lineage>
</organism>
<dbReference type="AlphaFoldDB" id="E6P7J3"/>
<evidence type="ECO:0000313" key="2">
    <source>
        <dbReference type="Proteomes" id="UP000008120"/>
    </source>
</evidence>
<dbReference type="BioCyc" id="CCAL311458:G131R-38-MONOMER"/>
<evidence type="ECO:0008006" key="3">
    <source>
        <dbReference type="Google" id="ProtNLM"/>
    </source>
</evidence>
<dbReference type="InterPro" id="IPR029060">
    <property type="entry name" value="PIN-like_dom_sf"/>
</dbReference>
<dbReference type="SUPFAM" id="SSF88723">
    <property type="entry name" value="PIN domain-like"/>
    <property type="match status" value="1"/>
</dbReference>
<dbReference type="STRING" id="311458.CSUB_C0039"/>
<reference evidence="1 2" key="1">
    <citation type="journal article" date="2005" name="Environ. Microbiol.">
        <title>Genetic and functional properties of uncultivated thermophilic crenarchaeotes from a subsurface gold mine as revealed by analysis of genome fragments.</title>
        <authorList>
            <person name="Nunoura T."/>
            <person name="Hirayama H."/>
            <person name="Takami H."/>
            <person name="Oida H."/>
            <person name="Nishi S."/>
            <person name="Shimamura S."/>
            <person name="Suzuki Y."/>
            <person name="Inagaki F."/>
            <person name="Takai K."/>
            <person name="Nealson K.H."/>
            <person name="Horikoshi K."/>
        </authorList>
    </citation>
    <scope>NUCLEOTIDE SEQUENCE [LARGE SCALE GENOMIC DNA]</scope>
</reference>
<accession>E6P7J3</accession>